<comment type="caution">
    <text evidence="9">The sequence shown here is derived from an EMBL/GenBank/DDBJ whole genome shotgun (WGS) entry which is preliminary data.</text>
</comment>
<sequence length="334" mass="37110">MLKVIKDRMIMLIFVVFGVSLITFTISNIIPGDAARMIVGQRASQETYEKVREQMGLNDPLFTQYFNYVKGLFKGDFGTSIRTQQPVMDDLLSYFPATLELVVFAFLIAIFFGVIIGVLTAVYNNTKIDYIGRIFSISGVSTPVFLSGLIVILIFYGKLGWFPSSGRFDLLMARPPTITGLYTIDSLLSGNFAAFKSAVWHLILPAVILSYVQLSTITRQVRSSMIDVLNQDYIRTARANGLSSWTLIIRYALRNSLIPTITVIGVSFGALLGGAVITEIVFNWPGMGKYVVDSIGNLDFPAIMGFTIFIAIGYVIINLIIDLLYLVLDPQIRE</sequence>
<evidence type="ECO:0000256" key="2">
    <source>
        <dbReference type="ARBA" id="ARBA00022448"/>
    </source>
</evidence>
<proteinExistence type="inferred from homology"/>
<keyword evidence="10" id="KW-1185">Reference proteome</keyword>
<keyword evidence="5 7" id="KW-1133">Transmembrane helix</keyword>
<keyword evidence="3" id="KW-1003">Cell membrane</keyword>
<gene>
    <name evidence="9" type="ORF">ACFSFY_07400</name>
</gene>
<protein>
    <submittedName>
        <fullName evidence="9">ABC transporter permease</fullName>
    </submittedName>
</protein>
<reference evidence="10" key="1">
    <citation type="journal article" date="2019" name="Int. J. Syst. Evol. Microbiol.">
        <title>The Global Catalogue of Microorganisms (GCM) 10K type strain sequencing project: providing services to taxonomists for standard genome sequencing and annotation.</title>
        <authorList>
            <consortium name="The Broad Institute Genomics Platform"/>
            <consortium name="The Broad Institute Genome Sequencing Center for Infectious Disease"/>
            <person name="Wu L."/>
            <person name="Ma J."/>
        </authorList>
    </citation>
    <scope>NUCLEOTIDE SEQUENCE [LARGE SCALE GENOMIC DNA]</scope>
    <source>
        <strain evidence="10">CGMCC 4.7177</strain>
    </source>
</reference>
<evidence type="ECO:0000256" key="6">
    <source>
        <dbReference type="ARBA" id="ARBA00023136"/>
    </source>
</evidence>
<feature type="transmembrane region" description="Helical" evidence="7">
    <location>
        <begin position="198"/>
        <end position="217"/>
    </location>
</feature>
<dbReference type="CDD" id="cd06261">
    <property type="entry name" value="TM_PBP2"/>
    <property type="match status" value="1"/>
</dbReference>
<evidence type="ECO:0000313" key="10">
    <source>
        <dbReference type="Proteomes" id="UP001597218"/>
    </source>
</evidence>
<dbReference type="Pfam" id="PF00528">
    <property type="entry name" value="BPD_transp_1"/>
    <property type="match status" value="1"/>
</dbReference>
<feature type="transmembrane region" description="Helical" evidence="7">
    <location>
        <begin position="101"/>
        <end position="122"/>
    </location>
</feature>
<dbReference type="SUPFAM" id="SSF161098">
    <property type="entry name" value="MetI-like"/>
    <property type="match status" value="1"/>
</dbReference>
<feature type="transmembrane region" description="Helical" evidence="7">
    <location>
        <begin position="134"/>
        <end position="156"/>
    </location>
</feature>
<organism evidence="9 10">
    <name type="scientific">Sporosarcina siberiensis</name>
    <dbReference type="NCBI Taxonomy" id="1365606"/>
    <lineage>
        <taxon>Bacteria</taxon>
        <taxon>Bacillati</taxon>
        <taxon>Bacillota</taxon>
        <taxon>Bacilli</taxon>
        <taxon>Bacillales</taxon>
        <taxon>Caryophanaceae</taxon>
        <taxon>Sporosarcina</taxon>
    </lineage>
</organism>
<dbReference type="EMBL" id="JBHUGI010000021">
    <property type="protein sequence ID" value="MFD1927880.1"/>
    <property type="molecule type" value="Genomic_DNA"/>
</dbReference>
<dbReference type="PANTHER" id="PTHR43163:SF8">
    <property type="entry name" value="D,D-DIPEPTIDE TRANSPORT SYSTEM PERMEASE PROTEIN DDPB-RELATED"/>
    <property type="match status" value="1"/>
</dbReference>
<feature type="transmembrane region" description="Helical" evidence="7">
    <location>
        <begin position="257"/>
        <end position="282"/>
    </location>
</feature>
<comment type="subcellular location">
    <subcellularLocation>
        <location evidence="1 7">Cell membrane</location>
        <topology evidence="1 7">Multi-pass membrane protein</topology>
    </subcellularLocation>
</comment>
<name>A0ABW4SGA0_9BACL</name>
<dbReference type="InterPro" id="IPR045621">
    <property type="entry name" value="BPD_transp_1_N"/>
</dbReference>
<keyword evidence="6 7" id="KW-0472">Membrane</keyword>
<evidence type="ECO:0000256" key="7">
    <source>
        <dbReference type="RuleBase" id="RU363032"/>
    </source>
</evidence>
<dbReference type="PANTHER" id="PTHR43163">
    <property type="entry name" value="DIPEPTIDE TRANSPORT SYSTEM PERMEASE PROTEIN DPPB-RELATED"/>
    <property type="match status" value="1"/>
</dbReference>
<dbReference type="Pfam" id="PF19300">
    <property type="entry name" value="BPD_transp_1_N"/>
    <property type="match status" value="1"/>
</dbReference>
<keyword evidence="2 7" id="KW-0813">Transport</keyword>
<feature type="transmembrane region" description="Helical" evidence="7">
    <location>
        <begin position="302"/>
        <end position="328"/>
    </location>
</feature>
<keyword evidence="4 7" id="KW-0812">Transmembrane</keyword>
<evidence type="ECO:0000313" key="9">
    <source>
        <dbReference type="EMBL" id="MFD1927880.1"/>
    </source>
</evidence>
<accession>A0ABW4SGA0</accession>
<comment type="similarity">
    <text evidence="7">Belongs to the binding-protein-dependent transport system permease family.</text>
</comment>
<feature type="transmembrane region" description="Helical" evidence="7">
    <location>
        <begin position="12"/>
        <end position="30"/>
    </location>
</feature>
<dbReference type="Proteomes" id="UP001597218">
    <property type="component" value="Unassembled WGS sequence"/>
</dbReference>
<dbReference type="InterPro" id="IPR035906">
    <property type="entry name" value="MetI-like_sf"/>
</dbReference>
<dbReference type="Gene3D" id="1.10.3720.10">
    <property type="entry name" value="MetI-like"/>
    <property type="match status" value="1"/>
</dbReference>
<dbReference type="InterPro" id="IPR000515">
    <property type="entry name" value="MetI-like"/>
</dbReference>
<evidence type="ECO:0000256" key="1">
    <source>
        <dbReference type="ARBA" id="ARBA00004651"/>
    </source>
</evidence>
<evidence type="ECO:0000256" key="5">
    <source>
        <dbReference type="ARBA" id="ARBA00022989"/>
    </source>
</evidence>
<dbReference type="RefSeq" id="WP_381536734.1">
    <property type="nucleotide sequence ID" value="NZ_JBHUGI010000021.1"/>
</dbReference>
<feature type="domain" description="ABC transmembrane type-1" evidence="8">
    <location>
        <begin position="95"/>
        <end position="325"/>
    </location>
</feature>
<evidence type="ECO:0000259" key="8">
    <source>
        <dbReference type="PROSITE" id="PS50928"/>
    </source>
</evidence>
<dbReference type="PROSITE" id="PS50928">
    <property type="entry name" value="ABC_TM1"/>
    <property type="match status" value="1"/>
</dbReference>
<evidence type="ECO:0000256" key="4">
    <source>
        <dbReference type="ARBA" id="ARBA00022692"/>
    </source>
</evidence>
<evidence type="ECO:0000256" key="3">
    <source>
        <dbReference type="ARBA" id="ARBA00022475"/>
    </source>
</evidence>